<reference evidence="2 3" key="1">
    <citation type="journal article" date="2014" name="Genome Announc.">
        <title>Draft Genome Sequence of Magnetospirillum sp. Strain SO-1, a Freshwater Magnetotactic Bacterium Isolated from the Ol'khovka River, Russia.</title>
        <authorList>
            <person name="Grouzdev D.S."/>
            <person name="Dziuba M.V."/>
            <person name="Sukhacheva M.S."/>
            <person name="Mardanov A.V."/>
            <person name="Beletskiy A.V."/>
            <person name="Kuznetsov B.B."/>
            <person name="Skryabin K.G."/>
        </authorList>
    </citation>
    <scope>NUCLEOTIDE SEQUENCE [LARGE SCALE GENOMIC DNA]</scope>
    <source>
        <strain evidence="2 3">SO-1</strain>
    </source>
</reference>
<sequence length="137" mass="14795">MSTEDLTVTQAVAYSVLYALDIEAAAPWKAWAHIWLKGDDRTASSAQMAAAGASTPTAKSASNAARLLAEATQLQTEAAMLMSENRNASWQLDQYELRNEQCLGAVAESIRMGSNDGTLDTQSPRSAELRAKVKQEF</sequence>
<evidence type="ECO:0000313" key="3">
    <source>
        <dbReference type="Proteomes" id="UP000011744"/>
    </source>
</evidence>
<keyword evidence="3" id="KW-1185">Reference proteome</keyword>
<protein>
    <submittedName>
        <fullName evidence="2">Uncharacterized protein</fullName>
    </submittedName>
</protein>
<dbReference type="Proteomes" id="UP000011744">
    <property type="component" value="Unassembled WGS sequence"/>
</dbReference>
<gene>
    <name evidence="2" type="ORF">H261_01302</name>
</gene>
<proteinExistence type="predicted"/>
<feature type="compositionally biased region" description="Basic and acidic residues" evidence="1">
    <location>
        <begin position="127"/>
        <end position="137"/>
    </location>
</feature>
<name>M3AG53_9PROT</name>
<dbReference type="RefSeq" id="WP_008613413.1">
    <property type="nucleotide sequence ID" value="NZ_AONQ01000002.1"/>
</dbReference>
<organism evidence="2 3">
    <name type="scientific">Paramagnetospirillum caucaseum</name>
    <dbReference type="NCBI Taxonomy" id="1244869"/>
    <lineage>
        <taxon>Bacteria</taxon>
        <taxon>Pseudomonadati</taxon>
        <taxon>Pseudomonadota</taxon>
        <taxon>Alphaproteobacteria</taxon>
        <taxon>Rhodospirillales</taxon>
        <taxon>Magnetospirillaceae</taxon>
        <taxon>Paramagnetospirillum</taxon>
    </lineage>
</organism>
<dbReference type="eggNOG" id="ENOG50349JA">
    <property type="taxonomic scope" value="Bacteria"/>
</dbReference>
<dbReference type="AlphaFoldDB" id="M3AG53"/>
<evidence type="ECO:0000256" key="1">
    <source>
        <dbReference type="SAM" id="MobiDB-lite"/>
    </source>
</evidence>
<dbReference type="PATRIC" id="fig|1244869.3.peg.253"/>
<evidence type="ECO:0000313" key="2">
    <source>
        <dbReference type="EMBL" id="EME71843.1"/>
    </source>
</evidence>
<comment type="caution">
    <text evidence="2">The sequence shown here is derived from an EMBL/GenBank/DDBJ whole genome shotgun (WGS) entry which is preliminary data.</text>
</comment>
<dbReference type="STRING" id="1244869.H261_01302"/>
<dbReference type="OrthoDB" id="7355975at2"/>
<accession>M3AG53</accession>
<feature type="region of interest" description="Disordered" evidence="1">
    <location>
        <begin position="113"/>
        <end position="137"/>
    </location>
</feature>
<dbReference type="EMBL" id="AONQ01000002">
    <property type="protein sequence ID" value="EME71843.1"/>
    <property type="molecule type" value="Genomic_DNA"/>
</dbReference>
<feature type="compositionally biased region" description="Polar residues" evidence="1">
    <location>
        <begin position="115"/>
        <end position="125"/>
    </location>
</feature>